<gene>
    <name evidence="2" type="ORF">FPL14_01620</name>
</gene>
<dbReference type="Proteomes" id="UP000515679">
    <property type="component" value="Chromosome"/>
</dbReference>
<sequence>MDKNFNPYNDKTIHTTQPETLKEFTDRQGFNDVIKHYDAVNGFLLPKQLNHFPSPLKQIIRWAIILNVGVYVGFIIYQLIKLL</sequence>
<dbReference type="AlphaFoldDB" id="A0A7G5BSV8"/>
<feature type="transmembrane region" description="Helical" evidence="1">
    <location>
        <begin position="59"/>
        <end position="80"/>
    </location>
</feature>
<keyword evidence="1" id="KW-1133">Transmembrane helix</keyword>
<organism evidence="2 3">
    <name type="scientific">Cohnella cholangitidis</name>
    <dbReference type="NCBI Taxonomy" id="2598458"/>
    <lineage>
        <taxon>Bacteria</taxon>
        <taxon>Bacillati</taxon>
        <taxon>Bacillota</taxon>
        <taxon>Bacilli</taxon>
        <taxon>Bacillales</taxon>
        <taxon>Paenibacillaceae</taxon>
        <taxon>Cohnella</taxon>
    </lineage>
</organism>
<keyword evidence="3" id="KW-1185">Reference proteome</keyword>
<evidence type="ECO:0000256" key="1">
    <source>
        <dbReference type="SAM" id="Phobius"/>
    </source>
</evidence>
<evidence type="ECO:0000313" key="2">
    <source>
        <dbReference type="EMBL" id="QMV40042.1"/>
    </source>
</evidence>
<proteinExistence type="predicted"/>
<dbReference type="RefSeq" id="WP_182301377.1">
    <property type="nucleotide sequence ID" value="NZ_CP041969.1"/>
</dbReference>
<keyword evidence="1" id="KW-0472">Membrane</keyword>
<reference evidence="2 3" key="1">
    <citation type="submission" date="2019-07" db="EMBL/GenBank/DDBJ databases">
        <authorList>
            <person name="Kim J.K."/>
            <person name="Cheong H.-M."/>
            <person name="Choi Y."/>
            <person name="Hwang K.J."/>
            <person name="Lee S."/>
            <person name="Choi C."/>
        </authorList>
    </citation>
    <scope>NUCLEOTIDE SEQUENCE [LARGE SCALE GENOMIC DNA]</scope>
    <source>
        <strain evidence="2 3">KS 22</strain>
    </source>
</reference>
<evidence type="ECO:0000313" key="3">
    <source>
        <dbReference type="Proteomes" id="UP000515679"/>
    </source>
</evidence>
<name>A0A7G5BSV8_9BACL</name>
<dbReference type="KEGG" id="cchl:FPL14_01620"/>
<keyword evidence="1" id="KW-0812">Transmembrane</keyword>
<protein>
    <submittedName>
        <fullName evidence="2">Uncharacterized protein</fullName>
    </submittedName>
</protein>
<dbReference type="EMBL" id="CP041969">
    <property type="protein sequence ID" value="QMV40042.1"/>
    <property type="molecule type" value="Genomic_DNA"/>
</dbReference>
<accession>A0A7G5BSV8</accession>